<gene>
    <name evidence="2" type="ORF">KOI35_00100</name>
</gene>
<evidence type="ECO:0000256" key="1">
    <source>
        <dbReference type="SAM" id="Phobius"/>
    </source>
</evidence>
<dbReference type="EMBL" id="JAHKKG010000001">
    <property type="protein sequence ID" value="MBU2661897.1"/>
    <property type="molecule type" value="Genomic_DNA"/>
</dbReference>
<sequence length="306" mass="32793">MTEIRYRRLLALYPRDFRQEYGDEMLGVLMADPRPGVVQTLDIVRGAILAHLRASVTGQSQAARIVQIFGAMLLLGFSLRRLTGVVIMMATATADGYTPHVPAADWVRPVVWGVALAGAVLGWRVLGAGAATIGLTAEILVPFQSYADTPATVLYAYWLIVAAAVVLIAGLAGDDAGVLWPRGWWLVAGAAAALAVVVARAPFAFFAFGYIGSADLLTIGVTVSLLLVALLMQGRDLRRRLLCWAAPIVVSVPLVRYGFIGFIEFNMRNPDSTRLLNPLHWAVLVIVPAAAFLGAAMLTNRTAAAR</sequence>
<feature type="transmembrane region" description="Helical" evidence="1">
    <location>
        <begin position="184"/>
        <end position="210"/>
    </location>
</feature>
<keyword evidence="3" id="KW-1185">Reference proteome</keyword>
<name>A0ABS5YF32_9ACTN</name>
<feature type="transmembrane region" description="Helical" evidence="1">
    <location>
        <begin position="279"/>
        <end position="298"/>
    </location>
</feature>
<keyword evidence="1" id="KW-0812">Transmembrane</keyword>
<comment type="caution">
    <text evidence="2">The sequence shown here is derived from an EMBL/GenBank/DDBJ whole genome shotgun (WGS) entry which is preliminary data.</text>
</comment>
<feature type="transmembrane region" description="Helical" evidence="1">
    <location>
        <begin position="110"/>
        <end position="135"/>
    </location>
</feature>
<dbReference type="RefSeq" id="WP_215783909.1">
    <property type="nucleotide sequence ID" value="NZ_JAHKKG010000001.1"/>
</dbReference>
<dbReference type="Proteomes" id="UP001519654">
    <property type="component" value="Unassembled WGS sequence"/>
</dbReference>
<keyword evidence="1" id="KW-0472">Membrane</keyword>
<accession>A0ABS5YF32</accession>
<keyword evidence="1" id="KW-1133">Transmembrane helix</keyword>
<reference evidence="2 3" key="1">
    <citation type="submission" date="2021-06" db="EMBL/GenBank/DDBJ databases">
        <title>Actinoplanes lichenicola sp. nov., and Actinoplanes ovalisporus sp. nov., isolated from lichen in Thailand.</title>
        <authorList>
            <person name="Saeng-In P."/>
            <person name="Kanchanasin P."/>
            <person name="Yuki M."/>
            <person name="Kudo T."/>
            <person name="Ohkuma M."/>
            <person name="Phongsopitanun W."/>
            <person name="Tanasupawat S."/>
        </authorList>
    </citation>
    <scope>NUCLEOTIDE SEQUENCE [LARGE SCALE GENOMIC DNA]</scope>
    <source>
        <strain evidence="2 3">NBRC 110975</strain>
    </source>
</reference>
<feature type="transmembrane region" description="Helical" evidence="1">
    <location>
        <begin position="216"/>
        <end position="234"/>
    </location>
</feature>
<evidence type="ECO:0000313" key="3">
    <source>
        <dbReference type="Proteomes" id="UP001519654"/>
    </source>
</evidence>
<proteinExistence type="predicted"/>
<evidence type="ECO:0000313" key="2">
    <source>
        <dbReference type="EMBL" id="MBU2661897.1"/>
    </source>
</evidence>
<protein>
    <submittedName>
        <fullName evidence="2">Uncharacterized protein</fullName>
    </submittedName>
</protein>
<feature type="transmembrane region" description="Helical" evidence="1">
    <location>
        <begin position="155"/>
        <end position="172"/>
    </location>
</feature>
<feature type="transmembrane region" description="Helical" evidence="1">
    <location>
        <begin position="241"/>
        <end position="259"/>
    </location>
</feature>
<organism evidence="2 3">
    <name type="scientific">Paractinoplanes bogorensis</name>
    <dbReference type="NCBI Taxonomy" id="1610840"/>
    <lineage>
        <taxon>Bacteria</taxon>
        <taxon>Bacillati</taxon>
        <taxon>Actinomycetota</taxon>
        <taxon>Actinomycetes</taxon>
        <taxon>Micromonosporales</taxon>
        <taxon>Micromonosporaceae</taxon>
        <taxon>Paractinoplanes</taxon>
    </lineage>
</organism>